<gene>
    <name evidence="2" type="ORF">ASZ90_009251</name>
</gene>
<comment type="caution">
    <text evidence="2">The sequence shown here is derived from an EMBL/GenBank/DDBJ whole genome shotgun (WGS) entry which is preliminary data.</text>
</comment>
<sequence>MSEKKEVTISITINLGNYENIRLEVEGKAENQQQAEGLISFLDEMLARLGRGDEATAERVDAYRRRVFGTGIEAAAGSIKEPAVTGEGAESAGGGKETADEPEPAKICAADIIQEAIPPAPHEREHEAAGERAARTEAAPPADAARAKTASHETPPETGFTCEICDAPVTKSQAKLSQLFMGKTLCKKCMERP</sequence>
<reference evidence="2" key="1">
    <citation type="journal article" date="2015" name="Proc. Natl. Acad. Sci. U.S.A.">
        <title>Networks of energetic and metabolic interactions define dynamics in microbial communities.</title>
        <authorList>
            <person name="Embree M."/>
            <person name="Liu J.K."/>
            <person name="Al-Bassam M.M."/>
            <person name="Zengler K."/>
        </authorList>
    </citation>
    <scope>NUCLEOTIDE SEQUENCE</scope>
</reference>
<organism evidence="2">
    <name type="scientific">hydrocarbon metagenome</name>
    <dbReference type="NCBI Taxonomy" id="938273"/>
    <lineage>
        <taxon>unclassified sequences</taxon>
        <taxon>metagenomes</taxon>
        <taxon>ecological metagenomes</taxon>
    </lineage>
</organism>
<feature type="region of interest" description="Disordered" evidence="1">
    <location>
        <begin position="81"/>
        <end position="102"/>
    </location>
</feature>
<proteinExistence type="predicted"/>
<evidence type="ECO:0000313" key="2">
    <source>
        <dbReference type="EMBL" id="KUG21002.1"/>
    </source>
</evidence>
<feature type="region of interest" description="Disordered" evidence="1">
    <location>
        <begin position="121"/>
        <end position="161"/>
    </location>
</feature>
<dbReference type="EMBL" id="LNQE01001116">
    <property type="protein sequence ID" value="KUG21002.1"/>
    <property type="molecule type" value="Genomic_DNA"/>
</dbReference>
<name>A0A0W8FJC1_9ZZZZ</name>
<accession>A0A0W8FJC1</accession>
<evidence type="ECO:0000256" key="1">
    <source>
        <dbReference type="SAM" id="MobiDB-lite"/>
    </source>
</evidence>
<protein>
    <submittedName>
        <fullName evidence="2">Uncharacterized protein</fullName>
    </submittedName>
</protein>
<feature type="compositionally biased region" description="Basic and acidic residues" evidence="1">
    <location>
        <begin position="121"/>
        <end position="135"/>
    </location>
</feature>
<dbReference type="AlphaFoldDB" id="A0A0W8FJC1"/>